<keyword evidence="4 9" id="KW-0547">Nucleotide-binding</keyword>
<name>A0AB34K1A5_PRYPA</name>
<evidence type="ECO:0000256" key="9">
    <source>
        <dbReference type="PROSITE-ProRule" id="PRU10141"/>
    </source>
</evidence>
<gene>
    <name evidence="12" type="ORF">AB1Y20_015819</name>
</gene>
<dbReference type="InterPro" id="IPR000719">
    <property type="entry name" value="Prot_kinase_dom"/>
</dbReference>
<evidence type="ECO:0000313" key="12">
    <source>
        <dbReference type="EMBL" id="KAL1527137.1"/>
    </source>
</evidence>
<dbReference type="AlphaFoldDB" id="A0AB34K1A5"/>
<dbReference type="Gene3D" id="1.10.510.10">
    <property type="entry name" value="Transferase(Phosphotransferase) domain 1"/>
    <property type="match status" value="1"/>
</dbReference>
<feature type="region of interest" description="Disordered" evidence="10">
    <location>
        <begin position="1"/>
        <end position="26"/>
    </location>
</feature>
<dbReference type="PROSITE" id="PS50011">
    <property type="entry name" value="PROTEIN_KINASE_DOM"/>
    <property type="match status" value="1"/>
</dbReference>
<comment type="caution">
    <text evidence="12">The sequence shown here is derived from an EMBL/GenBank/DDBJ whole genome shotgun (WGS) entry which is preliminary data.</text>
</comment>
<feature type="domain" description="Protein kinase" evidence="11">
    <location>
        <begin position="27"/>
        <end position="285"/>
    </location>
</feature>
<dbReference type="CDD" id="cd08215">
    <property type="entry name" value="STKc_Nek"/>
    <property type="match status" value="1"/>
</dbReference>
<comment type="catalytic activity">
    <reaction evidence="8">
        <text>L-seryl-[protein] + ATP = O-phospho-L-seryl-[protein] + ADP + H(+)</text>
        <dbReference type="Rhea" id="RHEA:17989"/>
        <dbReference type="Rhea" id="RHEA-COMP:9863"/>
        <dbReference type="Rhea" id="RHEA-COMP:11604"/>
        <dbReference type="ChEBI" id="CHEBI:15378"/>
        <dbReference type="ChEBI" id="CHEBI:29999"/>
        <dbReference type="ChEBI" id="CHEBI:30616"/>
        <dbReference type="ChEBI" id="CHEBI:83421"/>
        <dbReference type="ChEBI" id="CHEBI:456216"/>
        <dbReference type="EC" id="2.7.11.1"/>
    </reaction>
</comment>
<dbReference type="InterPro" id="IPR008271">
    <property type="entry name" value="Ser/Thr_kinase_AS"/>
</dbReference>
<organism evidence="12 13">
    <name type="scientific">Prymnesium parvum</name>
    <name type="common">Toxic golden alga</name>
    <dbReference type="NCBI Taxonomy" id="97485"/>
    <lineage>
        <taxon>Eukaryota</taxon>
        <taxon>Haptista</taxon>
        <taxon>Haptophyta</taxon>
        <taxon>Prymnesiophyceae</taxon>
        <taxon>Prymnesiales</taxon>
        <taxon>Prymnesiaceae</taxon>
        <taxon>Prymnesium</taxon>
    </lineage>
</organism>
<sequence>MPASIAKAAKGGSKQPRITLGPKGKQYNPQKILGRGAFGIAYLVVKRDDPTYSLVMKRIELGHMDSKAQADAQNECKILTQLAEGPFIVHVVEHFVELERLWIVMEFADGGDLAAMVEAQKLEGTPFTEDTVLDWTVQLLLALGHAHERKVLHRDLKPQNIFLMLDGTVRLGDFGISRVLSSTMSVVNTCVGTPLYLAPEICSGESYDDRCDVWSLGVLLFELCALEHPFKSNVMPALVLKICQEEAAPLPEPYSDELRQVSARLLYKDPSTRPHVHELLNEPPFAPRVHGLLAAHEESRRKAALREKTTAAACARPPSARPKSRAGEGASVRAADAPSARPKSRAGPVVDGGVNMTRSAELRHEMHGKVLKPDEREARKEAAKEAAAKRDAMREQIRKDRLAAKQAMKGNAPSNAGLEEESSPYGELSTTRKSSLYDLVVPKSTDTDGREGTAPHGARPSDLAALRESFPHGKVLTEQERALAKQALEKRHDEVREAMQNCTTGGQAGRTMLNNAQRELVTISRMKRTVEKRYVVVMEEDVEEEGDGLSASLRDQVGVISAADLAEAEGDADGLATELDGEKDIEASEGPSDKSRACLVM</sequence>
<dbReference type="InterPro" id="IPR051131">
    <property type="entry name" value="NEK_Ser/Thr_kinase_NIMA"/>
</dbReference>
<protein>
    <recommendedName>
        <fullName evidence="1">non-specific serine/threonine protein kinase</fullName>
        <ecNumber evidence="1">2.7.11.1</ecNumber>
    </recommendedName>
</protein>
<dbReference type="InterPro" id="IPR011009">
    <property type="entry name" value="Kinase-like_dom_sf"/>
</dbReference>
<feature type="region of interest" description="Disordered" evidence="10">
    <location>
        <begin position="569"/>
        <end position="601"/>
    </location>
</feature>
<accession>A0AB34K1A5</accession>
<reference evidence="12 13" key="1">
    <citation type="journal article" date="2024" name="Science">
        <title>Giant polyketide synthase enzymes in the biosynthesis of giant marine polyether toxins.</title>
        <authorList>
            <person name="Fallon T.R."/>
            <person name="Shende V.V."/>
            <person name="Wierzbicki I.H."/>
            <person name="Pendleton A.L."/>
            <person name="Watervoot N.F."/>
            <person name="Auber R.P."/>
            <person name="Gonzalez D.J."/>
            <person name="Wisecaver J.H."/>
            <person name="Moore B.S."/>
        </authorList>
    </citation>
    <scope>NUCLEOTIDE SEQUENCE [LARGE SCALE GENOMIC DNA]</scope>
    <source>
        <strain evidence="12 13">12B1</strain>
    </source>
</reference>
<evidence type="ECO:0000256" key="7">
    <source>
        <dbReference type="ARBA" id="ARBA00047899"/>
    </source>
</evidence>
<evidence type="ECO:0000259" key="11">
    <source>
        <dbReference type="PROSITE" id="PS50011"/>
    </source>
</evidence>
<evidence type="ECO:0000256" key="2">
    <source>
        <dbReference type="ARBA" id="ARBA00022527"/>
    </source>
</evidence>
<dbReference type="Gene3D" id="3.30.200.20">
    <property type="entry name" value="Phosphorylase Kinase, domain 1"/>
    <property type="match status" value="1"/>
</dbReference>
<dbReference type="GO" id="GO:0004674">
    <property type="term" value="F:protein serine/threonine kinase activity"/>
    <property type="evidence" value="ECO:0007669"/>
    <property type="project" value="UniProtKB-KW"/>
</dbReference>
<dbReference type="PANTHER" id="PTHR44899">
    <property type="entry name" value="CAMK FAMILY PROTEIN KINASE"/>
    <property type="match status" value="1"/>
</dbReference>
<keyword evidence="3" id="KW-0808">Transferase</keyword>
<evidence type="ECO:0000256" key="1">
    <source>
        <dbReference type="ARBA" id="ARBA00012513"/>
    </source>
</evidence>
<evidence type="ECO:0000256" key="8">
    <source>
        <dbReference type="ARBA" id="ARBA00048679"/>
    </source>
</evidence>
<dbReference type="PROSITE" id="PS00107">
    <property type="entry name" value="PROTEIN_KINASE_ATP"/>
    <property type="match status" value="1"/>
</dbReference>
<keyword evidence="6 9" id="KW-0067">ATP-binding</keyword>
<evidence type="ECO:0000256" key="5">
    <source>
        <dbReference type="ARBA" id="ARBA00022777"/>
    </source>
</evidence>
<dbReference type="GO" id="GO:0005524">
    <property type="term" value="F:ATP binding"/>
    <property type="evidence" value="ECO:0007669"/>
    <property type="project" value="UniProtKB-UniRule"/>
</dbReference>
<dbReference type="EMBL" id="JBGBPQ010000003">
    <property type="protein sequence ID" value="KAL1527137.1"/>
    <property type="molecule type" value="Genomic_DNA"/>
</dbReference>
<keyword evidence="5" id="KW-0418">Kinase</keyword>
<dbReference type="SUPFAM" id="SSF56112">
    <property type="entry name" value="Protein kinase-like (PK-like)"/>
    <property type="match status" value="1"/>
</dbReference>
<evidence type="ECO:0000256" key="6">
    <source>
        <dbReference type="ARBA" id="ARBA00022840"/>
    </source>
</evidence>
<feature type="region of interest" description="Disordered" evidence="10">
    <location>
        <begin position="303"/>
        <end position="354"/>
    </location>
</feature>
<feature type="region of interest" description="Disordered" evidence="10">
    <location>
        <begin position="366"/>
        <end position="462"/>
    </location>
</feature>
<dbReference type="PANTHER" id="PTHR44899:SF3">
    <property type="entry name" value="SERINE_THREONINE-PROTEIN KINASE NEK1"/>
    <property type="match status" value="1"/>
</dbReference>
<feature type="compositionally biased region" description="Basic and acidic residues" evidence="10">
    <location>
        <begin position="580"/>
        <end position="601"/>
    </location>
</feature>
<evidence type="ECO:0000313" key="13">
    <source>
        <dbReference type="Proteomes" id="UP001515480"/>
    </source>
</evidence>
<evidence type="ECO:0000256" key="3">
    <source>
        <dbReference type="ARBA" id="ARBA00022679"/>
    </source>
</evidence>
<dbReference type="EC" id="2.7.11.1" evidence="1"/>
<dbReference type="Proteomes" id="UP001515480">
    <property type="component" value="Unassembled WGS sequence"/>
</dbReference>
<evidence type="ECO:0000256" key="4">
    <source>
        <dbReference type="ARBA" id="ARBA00022741"/>
    </source>
</evidence>
<dbReference type="InterPro" id="IPR017441">
    <property type="entry name" value="Protein_kinase_ATP_BS"/>
</dbReference>
<dbReference type="SMART" id="SM00220">
    <property type="entry name" value="S_TKc"/>
    <property type="match status" value="1"/>
</dbReference>
<keyword evidence="13" id="KW-1185">Reference proteome</keyword>
<feature type="binding site" evidence="9">
    <location>
        <position position="57"/>
    </location>
    <ligand>
        <name>ATP</name>
        <dbReference type="ChEBI" id="CHEBI:30616"/>
    </ligand>
</feature>
<dbReference type="PROSITE" id="PS00108">
    <property type="entry name" value="PROTEIN_KINASE_ST"/>
    <property type="match status" value="1"/>
</dbReference>
<feature type="compositionally biased region" description="Basic and acidic residues" evidence="10">
    <location>
        <begin position="366"/>
        <end position="403"/>
    </location>
</feature>
<feature type="compositionally biased region" description="Low complexity" evidence="10">
    <location>
        <begin position="1"/>
        <end position="14"/>
    </location>
</feature>
<dbReference type="Pfam" id="PF00069">
    <property type="entry name" value="Pkinase"/>
    <property type="match status" value="1"/>
</dbReference>
<proteinExistence type="predicted"/>
<keyword evidence="2" id="KW-0723">Serine/threonine-protein kinase</keyword>
<evidence type="ECO:0000256" key="10">
    <source>
        <dbReference type="SAM" id="MobiDB-lite"/>
    </source>
</evidence>
<comment type="catalytic activity">
    <reaction evidence="7">
        <text>L-threonyl-[protein] + ATP = O-phospho-L-threonyl-[protein] + ADP + H(+)</text>
        <dbReference type="Rhea" id="RHEA:46608"/>
        <dbReference type="Rhea" id="RHEA-COMP:11060"/>
        <dbReference type="Rhea" id="RHEA-COMP:11605"/>
        <dbReference type="ChEBI" id="CHEBI:15378"/>
        <dbReference type="ChEBI" id="CHEBI:30013"/>
        <dbReference type="ChEBI" id="CHEBI:30616"/>
        <dbReference type="ChEBI" id="CHEBI:61977"/>
        <dbReference type="ChEBI" id="CHEBI:456216"/>
        <dbReference type="EC" id="2.7.11.1"/>
    </reaction>
</comment>